<dbReference type="InterPro" id="IPR036423">
    <property type="entry name" value="SOD-like_Cu/Zn_dom_sf"/>
</dbReference>
<evidence type="ECO:0000313" key="3">
    <source>
        <dbReference type="EMBL" id="GAA36079.2"/>
    </source>
</evidence>
<name>H2KUR6_CLOSI</name>
<dbReference type="PANTHER" id="PTHR10003">
    <property type="entry name" value="SUPEROXIDE DISMUTASE CU-ZN -RELATED"/>
    <property type="match status" value="1"/>
</dbReference>
<comment type="catalytic activity">
    <reaction evidence="1">
        <text>2 superoxide + 2 H(+) = H2O2 + O2</text>
        <dbReference type="Rhea" id="RHEA:20696"/>
        <dbReference type="ChEBI" id="CHEBI:15378"/>
        <dbReference type="ChEBI" id="CHEBI:15379"/>
        <dbReference type="ChEBI" id="CHEBI:16240"/>
        <dbReference type="ChEBI" id="CHEBI:18421"/>
        <dbReference type="EC" id="1.15.1.1"/>
    </reaction>
</comment>
<dbReference type="EMBL" id="DF144161">
    <property type="protein sequence ID" value="GAA36079.2"/>
    <property type="molecule type" value="Genomic_DNA"/>
</dbReference>
<dbReference type="SMR" id="H2KUR6"/>
<sequence>MGAELRLLVNRTKGRVDTFLVKVFSDNHIQDKEMHSVNAADSLTSFELSDGIAVFQGNHTGRVDFKVTPPRMVNVVGSVDGFEREKMHGVHIHETGDIDNGCLNANAHWNPFNKNHGGVDSRERHEGDLGNAMTDVNGVLHINVTVEIGLLDPRLDFIGLALVVHAQVDDLGRFPDIGSRTTGNSGGRLACAVIGRTSSYKVNKAIGETSPNIVLLFAGILPIILRQTLYHIL</sequence>
<comment type="cofactor">
    <cofactor evidence="1">
        <name>Cu cation</name>
        <dbReference type="ChEBI" id="CHEBI:23378"/>
    </cofactor>
    <text evidence="1">Binds 1 copper ion per subunit.</text>
</comment>
<dbReference type="InterPro" id="IPR024134">
    <property type="entry name" value="SOD_Cu/Zn_/chaperone"/>
</dbReference>
<dbReference type="GO" id="GO:0005507">
    <property type="term" value="F:copper ion binding"/>
    <property type="evidence" value="ECO:0007669"/>
    <property type="project" value="InterPro"/>
</dbReference>
<gene>
    <name evidence="3" type="ORF">CLF_109998</name>
</gene>
<evidence type="ECO:0000256" key="1">
    <source>
        <dbReference type="RuleBase" id="RU000393"/>
    </source>
</evidence>
<accession>H2KUR6</accession>
<organism evidence="3 4">
    <name type="scientific">Clonorchis sinensis</name>
    <name type="common">Chinese liver fluke</name>
    <dbReference type="NCBI Taxonomy" id="79923"/>
    <lineage>
        <taxon>Eukaryota</taxon>
        <taxon>Metazoa</taxon>
        <taxon>Spiralia</taxon>
        <taxon>Lophotrochozoa</taxon>
        <taxon>Platyhelminthes</taxon>
        <taxon>Trematoda</taxon>
        <taxon>Digenea</taxon>
        <taxon>Opisthorchiida</taxon>
        <taxon>Opisthorchiata</taxon>
        <taxon>Opisthorchiidae</taxon>
        <taxon>Clonorchis</taxon>
    </lineage>
</organism>
<keyword evidence="1" id="KW-0479">Metal-binding</keyword>
<keyword evidence="1" id="KW-0862">Zinc</keyword>
<dbReference type="SUPFAM" id="SSF49329">
    <property type="entry name" value="Cu,Zn superoxide dismutase-like"/>
    <property type="match status" value="1"/>
</dbReference>
<dbReference type="Pfam" id="PF00080">
    <property type="entry name" value="Sod_Cu"/>
    <property type="match status" value="1"/>
</dbReference>
<dbReference type="Proteomes" id="UP000008909">
    <property type="component" value="Unassembled WGS sequence"/>
</dbReference>
<dbReference type="CDD" id="cd00305">
    <property type="entry name" value="Cu-Zn_Superoxide_Dismutase"/>
    <property type="match status" value="1"/>
</dbReference>
<comment type="similarity">
    <text evidence="1">Belongs to the Cu-Zn superoxide dismutase family.</text>
</comment>
<dbReference type="PRINTS" id="PR00068">
    <property type="entry name" value="CUZNDISMTASE"/>
</dbReference>
<evidence type="ECO:0000313" key="4">
    <source>
        <dbReference type="Proteomes" id="UP000008909"/>
    </source>
</evidence>
<dbReference type="InterPro" id="IPR018152">
    <property type="entry name" value="SOD_Cu/Zn_BS"/>
</dbReference>
<dbReference type="EC" id="1.15.1.1" evidence="1"/>
<reference evidence="3" key="1">
    <citation type="journal article" date="2011" name="Genome Biol.">
        <title>The draft genome of the carcinogenic human liver fluke Clonorchis sinensis.</title>
        <authorList>
            <person name="Wang X."/>
            <person name="Chen W."/>
            <person name="Huang Y."/>
            <person name="Sun J."/>
            <person name="Men J."/>
            <person name="Liu H."/>
            <person name="Luo F."/>
            <person name="Guo L."/>
            <person name="Lv X."/>
            <person name="Deng C."/>
            <person name="Zhou C."/>
            <person name="Fan Y."/>
            <person name="Li X."/>
            <person name="Huang L."/>
            <person name="Hu Y."/>
            <person name="Liang C."/>
            <person name="Hu X."/>
            <person name="Xu J."/>
            <person name="Yu X."/>
        </authorList>
    </citation>
    <scope>NUCLEOTIDE SEQUENCE [LARGE SCALE GENOMIC DNA]</scope>
    <source>
        <strain evidence="3">Henan</strain>
    </source>
</reference>
<evidence type="ECO:0000259" key="2">
    <source>
        <dbReference type="Pfam" id="PF00080"/>
    </source>
</evidence>
<feature type="domain" description="Superoxide dismutase copper/zinc binding" evidence="2">
    <location>
        <begin position="60"/>
        <end position="194"/>
    </location>
</feature>
<keyword evidence="4" id="KW-1185">Reference proteome</keyword>
<comment type="cofactor">
    <cofactor evidence="1">
        <name>Zn(2+)</name>
        <dbReference type="ChEBI" id="CHEBI:29105"/>
    </cofactor>
    <text evidence="1">Binds 1 zinc ion per subunit.</text>
</comment>
<keyword evidence="1" id="KW-0186">Copper</keyword>
<dbReference type="InterPro" id="IPR001424">
    <property type="entry name" value="SOD_Cu_Zn_dom"/>
</dbReference>
<keyword evidence="1" id="KW-0560">Oxidoreductase</keyword>
<comment type="function">
    <text evidence="1">Destroys radicals which are normally produced within the cells and which are toxic to biological systems.</text>
</comment>
<protein>
    <recommendedName>
        <fullName evidence="1">Superoxide dismutase [Cu-Zn]</fullName>
        <ecNumber evidence="1">1.15.1.1</ecNumber>
    </recommendedName>
</protein>
<proteinExistence type="inferred from homology"/>
<dbReference type="GO" id="GO:0004784">
    <property type="term" value="F:superoxide dismutase activity"/>
    <property type="evidence" value="ECO:0007669"/>
    <property type="project" value="UniProtKB-EC"/>
</dbReference>
<dbReference type="Gene3D" id="2.60.40.200">
    <property type="entry name" value="Superoxide dismutase, copper/zinc binding domain"/>
    <property type="match status" value="1"/>
</dbReference>
<dbReference type="AlphaFoldDB" id="H2KUR6"/>
<dbReference type="PROSITE" id="PS00332">
    <property type="entry name" value="SOD_CU_ZN_2"/>
    <property type="match status" value="1"/>
</dbReference>